<dbReference type="SUPFAM" id="SSF102405">
    <property type="entry name" value="MCP/YpsA-like"/>
    <property type="match status" value="1"/>
</dbReference>
<evidence type="ECO:0000313" key="4">
    <source>
        <dbReference type="EMBL" id="BCX82376.1"/>
    </source>
</evidence>
<dbReference type="RefSeq" id="WP_317704779.1">
    <property type="nucleotide sequence ID" value="NZ_AP024714.1"/>
</dbReference>
<dbReference type="InterPro" id="IPR003488">
    <property type="entry name" value="DprA"/>
</dbReference>
<dbReference type="GO" id="GO:0009294">
    <property type="term" value="P:DNA-mediated transformation"/>
    <property type="evidence" value="ECO:0007669"/>
    <property type="project" value="InterPro"/>
</dbReference>
<dbReference type="KEGG" id="mcau:MIT9_P1962"/>
<dbReference type="Pfam" id="PF17782">
    <property type="entry name" value="WHD_DprA"/>
    <property type="match status" value="1"/>
</dbReference>
<protein>
    <submittedName>
        <fullName evidence="4">DNA processing protein</fullName>
    </submittedName>
</protein>
<feature type="domain" description="Smf/DprA SLOG" evidence="2">
    <location>
        <begin position="81"/>
        <end position="286"/>
    </location>
</feature>
<dbReference type="PANTHER" id="PTHR43022">
    <property type="entry name" value="PROTEIN SMF"/>
    <property type="match status" value="1"/>
</dbReference>
<gene>
    <name evidence="4" type="ORF">MIT9_P1962</name>
</gene>
<organism evidence="4 5">
    <name type="scientific">Methylomarinovum caldicuralii</name>
    <dbReference type="NCBI Taxonomy" id="438856"/>
    <lineage>
        <taxon>Bacteria</taxon>
        <taxon>Pseudomonadati</taxon>
        <taxon>Pseudomonadota</taxon>
        <taxon>Gammaproteobacteria</taxon>
        <taxon>Methylococcales</taxon>
        <taxon>Methylothermaceae</taxon>
        <taxon>Methylomarinovum</taxon>
    </lineage>
</organism>
<dbReference type="Pfam" id="PF02481">
    <property type="entry name" value="DNA_processg_A"/>
    <property type="match status" value="1"/>
</dbReference>
<dbReference type="InterPro" id="IPR036388">
    <property type="entry name" value="WH-like_DNA-bd_sf"/>
</dbReference>
<proteinExistence type="inferred from homology"/>
<sequence length="365" mass="38779">MNQDDLRCWLALTQTPGLGGQRITALLRHFPSPAAVFQQPAAVLRELGLPHATIDALLSPRWEQVERSLQWGQQPGCHILPLPDPRYPPQLRTIPSPPPVLFVRGDAALLQRPQIAIVGSRHPTAGGRRTAESFATELAALGLVVTSGLALGIDAAAHRGALRGGTTVAVIGTGPDRVYPARHKQLAGEIASGGAIVSEFPPGTPVRAQHFPRRNRIMAGLSLGTLVVEAARHSGSLITARCALEQGREVLAVPGDIHNPQTKGCNALIRDGAHLVETVEDIITALGLLATSPPIADNPPAVTPSDELDDDYRDLLAKIDYAPTSVDQLVERTGMTPEDLASMLLILELEGHIAAAAGGCYQRIR</sequence>
<feature type="domain" description="DprA winged helix" evidence="3">
    <location>
        <begin position="299"/>
        <end position="359"/>
    </location>
</feature>
<name>A0AAU9BUK8_9GAMM</name>
<keyword evidence="5" id="KW-1185">Reference proteome</keyword>
<dbReference type="NCBIfam" id="TIGR00732">
    <property type="entry name" value="dprA"/>
    <property type="match status" value="1"/>
</dbReference>
<evidence type="ECO:0000313" key="5">
    <source>
        <dbReference type="Proteomes" id="UP001321825"/>
    </source>
</evidence>
<dbReference type="AlphaFoldDB" id="A0AAU9BUK8"/>
<accession>A0AAU9BUK8</accession>
<dbReference type="InterPro" id="IPR041614">
    <property type="entry name" value="DprA_WH"/>
</dbReference>
<comment type="similarity">
    <text evidence="1">Belongs to the DprA/Smf family.</text>
</comment>
<dbReference type="EMBL" id="AP024714">
    <property type="protein sequence ID" value="BCX82376.1"/>
    <property type="molecule type" value="Genomic_DNA"/>
</dbReference>
<reference evidence="5" key="1">
    <citation type="journal article" date="2024" name="Int. J. Syst. Evol. Microbiol.">
        <title>Methylomarinovum tepidoasis sp. nov., a moderately thermophilic methanotroph of the family Methylothermaceae isolated from a deep-sea hydrothermal field.</title>
        <authorList>
            <person name="Hirayama H."/>
            <person name="Takaki Y."/>
            <person name="Abe M."/>
            <person name="Miyazaki M."/>
            <person name="Uematsu K."/>
            <person name="Matsui Y."/>
            <person name="Takai K."/>
        </authorList>
    </citation>
    <scope>NUCLEOTIDE SEQUENCE [LARGE SCALE GENOMIC DNA]</scope>
    <source>
        <strain evidence="5">IT-9</strain>
    </source>
</reference>
<dbReference type="InterPro" id="IPR057666">
    <property type="entry name" value="DrpA_SLOG"/>
</dbReference>
<dbReference type="Gene3D" id="3.40.50.450">
    <property type="match status" value="1"/>
</dbReference>
<dbReference type="Gene3D" id="1.10.10.10">
    <property type="entry name" value="Winged helix-like DNA-binding domain superfamily/Winged helix DNA-binding domain"/>
    <property type="match status" value="1"/>
</dbReference>
<evidence type="ECO:0000259" key="3">
    <source>
        <dbReference type="Pfam" id="PF17782"/>
    </source>
</evidence>
<dbReference type="Proteomes" id="UP001321825">
    <property type="component" value="Chromosome"/>
</dbReference>
<dbReference type="PANTHER" id="PTHR43022:SF1">
    <property type="entry name" value="PROTEIN SMF"/>
    <property type="match status" value="1"/>
</dbReference>
<evidence type="ECO:0000256" key="1">
    <source>
        <dbReference type="ARBA" id="ARBA00006525"/>
    </source>
</evidence>
<evidence type="ECO:0000259" key="2">
    <source>
        <dbReference type="Pfam" id="PF02481"/>
    </source>
</evidence>